<dbReference type="GO" id="GO:0006635">
    <property type="term" value="P:fatty acid beta-oxidation"/>
    <property type="evidence" value="ECO:0007669"/>
    <property type="project" value="TreeGrafter"/>
</dbReference>
<dbReference type="Proteomes" id="UP000214720">
    <property type="component" value="Unassembled WGS sequence"/>
</dbReference>
<accession>A0A226X8C2</accession>
<comment type="caution">
    <text evidence="2">The sequence shown here is derived from an EMBL/GenBank/DDBJ whole genome shotgun (WGS) entry which is preliminary data.</text>
</comment>
<dbReference type="RefSeq" id="WP_089160098.1">
    <property type="nucleotide sequence ID" value="NZ_MTHB01000046.1"/>
</dbReference>
<name>A0A226X8C2_CABSO</name>
<dbReference type="InterPro" id="IPR029045">
    <property type="entry name" value="ClpP/crotonase-like_dom_sf"/>
</dbReference>
<dbReference type="GO" id="GO:0016829">
    <property type="term" value="F:lyase activity"/>
    <property type="evidence" value="ECO:0007669"/>
    <property type="project" value="UniProtKB-KW"/>
</dbReference>
<dbReference type="Pfam" id="PF00378">
    <property type="entry name" value="ECH_1"/>
    <property type="match status" value="1"/>
</dbReference>
<evidence type="ECO:0000313" key="3">
    <source>
        <dbReference type="Proteomes" id="UP000214720"/>
    </source>
</evidence>
<evidence type="ECO:0000313" key="2">
    <source>
        <dbReference type="EMBL" id="OXC79197.1"/>
    </source>
</evidence>
<dbReference type="CDD" id="cd06558">
    <property type="entry name" value="crotonase-like"/>
    <property type="match status" value="1"/>
</dbReference>
<keyword evidence="2" id="KW-0456">Lyase</keyword>
<dbReference type="InterPro" id="IPR017633">
    <property type="entry name" value="Benz-CoA_dihydrodiol_lyase"/>
</dbReference>
<dbReference type="eggNOG" id="COG1024">
    <property type="taxonomic scope" value="Bacteria"/>
</dbReference>
<dbReference type="OrthoDB" id="7234377at2"/>
<dbReference type="PANTHER" id="PTHR11941:SF54">
    <property type="entry name" value="ENOYL-COA HYDRATASE, MITOCHONDRIAL"/>
    <property type="match status" value="1"/>
</dbReference>
<dbReference type="Gene3D" id="3.90.226.10">
    <property type="entry name" value="2-enoyl-CoA Hydratase, Chain A, domain 1"/>
    <property type="match status" value="2"/>
</dbReference>
<dbReference type="InterPro" id="IPR001753">
    <property type="entry name" value="Enoyl-CoA_hydra/iso"/>
</dbReference>
<proteinExistence type="predicted"/>
<reference evidence="3" key="1">
    <citation type="submission" date="2017-01" db="EMBL/GenBank/DDBJ databases">
        <title>Genome Analysis of Deinococcus marmoris KOPRI26562.</title>
        <authorList>
            <person name="Kim J.H."/>
            <person name="Oh H.-M."/>
        </authorList>
    </citation>
    <scope>NUCLEOTIDE SEQUENCE [LARGE SCALE GENOMIC DNA]</scope>
    <source>
        <strain evidence="3">PAMC 26633</strain>
    </source>
</reference>
<dbReference type="PANTHER" id="PTHR11941">
    <property type="entry name" value="ENOYL-COA HYDRATASE-RELATED"/>
    <property type="match status" value="1"/>
</dbReference>
<dbReference type="AlphaFoldDB" id="A0A226X8C2"/>
<dbReference type="EMBL" id="MTHB01000046">
    <property type="protein sequence ID" value="OXC79197.1"/>
    <property type="molecule type" value="Genomic_DNA"/>
</dbReference>
<gene>
    <name evidence="2" type="ORF">BSU04_08485</name>
</gene>
<dbReference type="SUPFAM" id="SSF52096">
    <property type="entry name" value="ClpP/crotonase"/>
    <property type="match status" value="2"/>
</dbReference>
<dbReference type="NCBIfam" id="TIGR03222">
    <property type="entry name" value="benzo_boxC"/>
    <property type="match status" value="1"/>
</dbReference>
<organism evidence="2 3">
    <name type="scientific">Caballeronia sordidicola</name>
    <name type="common">Burkholderia sordidicola</name>
    <dbReference type="NCBI Taxonomy" id="196367"/>
    <lineage>
        <taxon>Bacteria</taxon>
        <taxon>Pseudomonadati</taxon>
        <taxon>Pseudomonadota</taxon>
        <taxon>Betaproteobacteria</taxon>
        <taxon>Burkholderiales</taxon>
        <taxon>Burkholderiaceae</taxon>
        <taxon>Caballeronia</taxon>
    </lineage>
</organism>
<sequence>MAVAQSAEQAGINGTPPAGPPAVTAVQAETVAAPAGKRVDYRTEPARYKHWSLMFDGAVATLGINIAEDGGIRDGYKLKLNSYDLGVDIELHDALQRVRFEHPEVRTVVVTSLKDRVFCSGANIFMLGLSSHAWKVNFCKFTNETRNGIEDTSRHSGIKFLAAVNGACAGGGYEMALACDEIYLVDDRSSSVALPEVPLLGVLPGTGGLTRVTDKRKVRHDRADIFCTIVEGVRGERAKQWRLVDEVVKPNVFKETIQARALELAAQSDRPATAQGIALTRIERTDRADGLSYATVDISIDRARRTATFTAKAPSTNPQSDLSEIVAAGANWWPLQFARELDDAILCMRTNELDIGTWIFKTEGDARTLLAADATLLEHRDHWFVRETIGMLRRTLARIDVSSRTLFALIEPGSCFAGTFAELAFACDRSYMAALPSNEEEEPVLTLSEANFGLYPMITGQSRLGRRFYDETEPMNAVREQIGQPVKPVEAERLGLVTASPDDIDWADEIRIAIEERAAMSPDALTGLEANLRFNGVETMETRIFGRLSAWQNWIFNRPNAVGEKGALKVYGKGSKAQFDLNRV</sequence>
<evidence type="ECO:0000256" key="1">
    <source>
        <dbReference type="SAM" id="MobiDB-lite"/>
    </source>
</evidence>
<feature type="region of interest" description="Disordered" evidence="1">
    <location>
        <begin position="1"/>
        <end position="22"/>
    </location>
</feature>
<protein>
    <submittedName>
        <fullName evidence="2">Benzoyl-CoA-dihydrodiol lyase</fullName>
    </submittedName>
</protein>